<dbReference type="GO" id="GO:0008410">
    <property type="term" value="F:CoA-transferase activity"/>
    <property type="evidence" value="ECO:0007669"/>
    <property type="project" value="InterPro"/>
</dbReference>
<dbReference type="SUPFAM" id="SSF100950">
    <property type="entry name" value="NagB/RpiA/CoA transferase-like"/>
    <property type="match status" value="1"/>
</dbReference>
<dbReference type="RefSeq" id="WP_145342543.1">
    <property type="nucleotide sequence ID" value="NZ_SMLY01000073.1"/>
</dbReference>
<dbReference type="Gene3D" id="3.40.1080.10">
    <property type="entry name" value="Glutaconate Coenzyme A-transferase"/>
    <property type="match status" value="1"/>
</dbReference>
<sequence>MAKFQTLQEAVADNIRDGNSIAFEGFTHLIPHAAAHEVIRQGRKNLTVMRMTPDLIYDQLIGMGCVKKMIFSFAGNPGVGLLRRLRDSVENGWPHKIELEEHSHAAMANAYEAGAAGLPCAVFRGYRGAELTRVNPNIKFITCPFTGEELAAVPALRPDVAVIHALKANRNGDVFMEGITGVQKEAVLAAKRSIVTVEEIVDDFEGVSPNAIILPSWTITSVAEVKGGAHPSYTQGYYGRDNAFYIAWDDIASDRERFRAWMDEHVMEAGPEVFASRVAGLMQKGGTR</sequence>
<evidence type="ECO:0000313" key="1">
    <source>
        <dbReference type="EMBL" id="TWI89703.1"/>
    </source>
</evidence>
<dbReference type="Gene3D" id="3.30.30.40">
    <property type="match status" value="1"/>
</dbReference>
<dbReference type="PANTHER" id="PTHR43293:SF3">
    <property type="entry name" value="CHOLESTEROL RING-CLEAVING HYDROLASE IPDB SUBUNIT"/>
    <property type="match status" value="1"/>
</dbReference>
<dbReference type="OrthoDB" id="9777193at2"/>
<dbReference type="Pfam" id="PF01144">
    <property type="entry name" value="CoA_trans"/>
    <property type="match status" value="1"/>
</dbReference>
<dbReference type="SMART" id="SM00882">
    <property type="entry name" value="CoA_trans"/>
    <property type="match status" value="1"/>
</dbReference>
<accession>A0A562T8F4</accession>
<organism evidence="1 2">
    <name type="scientific">Roseibium hamelinense</name>
    <dbReference type="NCBI Taxonomy" id="150831"/>
    <lineage>
        <taxon>Bacteria</taxon>
        <taxon>Pseudomonadati</taxon>
        <taxon>Pseudomonadota</taxon>
        <taxon>Alphaproteobacteria</taxon>
        <taxon>Hyphomicrobiales</taxon>
        <taxon>Stappiaceae</taxon>
        <taxon>Roseibium</taxon>
    </lineage>
</organism>
<dbReference type="EMBL" id="VLLF01000003">
    <property type="protein sequence ID" value="TWI89703.1"/>
    <property type="molecule type" value="Genomic_DNA"/>
</dbReference>
<dbReference type="PANTHER" id="PTHR43293">
    <property type="entry name" value="ACETATE COA-TRANSFERASE YDIF"/>
    <property type="match status" value="1"/>
</dbReference>
<dbReference type="InterPro" id="IPR004165">
    <property type="entry name" value="CoA_trans_fam_I"/>
</dbReference>
<dbReference type="AlphaFoldDB" id="A0A562T8F4"/>
<comment type="caution">
    <text evidence="1">The sequence shown here is derived from an EMBL/GenBank/DDBJ whole genome shotgun (WGS) entry which is preliminary data.</text>
</comment>
<keyword evidence="1" id="KW-0808">Transferase</keyword>
<keyword evidence="2" id="KW-1185">Reference proteome</keyword>
<protein>
    <submittedName>
        <fullName evidence="1">Glutaconate CoA-transferase subunit A</fullName>
    </submittedName>
</protein>
<dbReference type="InterPro" id="IPR037171">
    <property type="entry name" value="NagB/RpiA_transferase-like"/>
</dbReference>
<proteinExistence type="predicted"/>
<dbReference type="Proteomes" id="UP000320593">
    <property type="component" value="Unassembled WGS sequence"/>
</dbReference>
<gene>
    <name evidence="1" type="ORF">JM93_01909</name>
</gene>
<reference evidence="1 2" key="1">
    <citation type="submission" date="2019-07" db="EMBL/GenBank/DDBJ databases">
        <title>Genomic Encyclopedia of Archaeal and Bacterial Type Strains, Phase II (KMG-II): from individual species to whole genera.</title>
        <authorList>
            <person name="Goeker M."/>
        </authorList>
    </citation>
    <scope>NUCLEOTIDE SEQUENCE [LARGE SCALE GENOMIC DNA]</scope>
    <source>
        <strain evidence="1 2">ATCC BAA-252</strain>
    </source>
</reference>
<evidence type="ECO:0000313" key="2">
    <source>
        <dbReference type="Proteomes" id="UP000320593"/>
    </source>
</evidence>
<name>A0A562T8F4_9HYPH</name>